<feature type="signal peptide" evidence="1">
    <location>
        <begin position="1"/>
        <end position="17"/>
    </location>
</feature>
<evidence type="ECO:0000259" key="2">
    <source>
        <dbReference type="PROSITE" id="PS50948"/>
    </source>
</evidence>
<evidence type="ECO:0000256" key="1">
    <source>
        <dbReference type="SAM" id="SignalP"/>
    </source>
</evidence>
<dbReference type="EMBL" id="KB291798">
    <property type="protein sequence ID" value="ELU18863.1"/>
    <property type="molecule type" value="Genomic_DNA"/>
</dbReference>
<reference evidence="3 5" key="2">
    <citation type="journal article" date="2013" name="Nature">
        <title>Insights into bilaterian evolution from three spiralian genomes.</title>
        <authorList>
            <person name="Simakov O."/>
            <person name="Marletaz F."/>
            <person name="Cho S.J."/>
            <person name="Edsinger-Gonzales E."/>
            <person name="Havlak P."/>
            <person name="Hellsten U."/>
            <person name="Kuo D.H."/>
            <person name="Larsson T."/>
            <person name="Lv J."/>
            <person name="Arendt D."/>
            <person name="Savage R."/>
            <person name="Osoegawa K."/>
            <person name="de Jong P."/>
            <person name="Grimwood J."/>
            <person name="Chapman J.A."/>
            <person name="Shapiro H."/>
            <person name="Aerts A."/>
            <person name="Otillar R.P."/>
            <person name="Terry A.Y."/>
            <person name="Boore J.L."/>
            <person name="Grigoriev I.V."/>
            <person name="Lindberg D.R."/>
            <person name="Seaver E.C."/>
            <person name="Weisblat D.A."/>
            <person name="Putnam N.H."/>
            <person name="Rokhsar D.S."/>
        </authorList>
    </citation>
    <scope>NUCLEOTIDE SEQUENCE</scope>
    <source>
        <strain evidence="3 5">I ESC-2004</strain>
    </source>
</reference>
<feature type="chain" id="PRO_5008777768" description="Apple domain-containing protein" evidence="1">
    <location>
        <begin position="18"/>
        <end position="254"/>
    </location>
</feature>
<feature type="domain" description="Apple" evidence="2">
    <location>
        <begin position="25"/>
        <end position="99"/>
    </location>
</feature>
<dbReference type="Gene3D" id="3.50.4.10">
    <property type="entry name" value="Hepatocyte Growth Factor"/>
    <property type="match status" value="2"/>
</dbReference>
<organism evidence="3">
    <name type="scientific">Capitella teleta</name>
    <name type="common">Polychaete worm</name>
    <dbReference type="NCBI Taxonomy" id="283909"/>
    <lineage>
        <taxon>Eukaryota</taxon>
        <taxon>Metazoa</taxon>
        <taxon>Spiralia</taxon>
        <taxon>Lophotrochozoa</taxon>
        <taxon>Annelida</taxon>
        <taxon>Polychaeta</taxon>
        <taxon>Sedentaria</taxon>
        <taxon>Scolecida</taxon>
        <taxon>Capitellidae</taxon>
        <taxon>Capitella</taxon>
    </lineage>
</organism>
<accession>N1PB13</accession>
<dbReference type="OrthoDB" id="6430118at2759"/>
<dbReference type="Pfam" id="PF00024">
    <property type="entry name" value="PAN_1"/>
    <property type="match status" value="1"/>
</dbReference>
<protein>
    <recommendedName>
        <fullName evidence="2">Apple domain-containing protein</fullName>
    </recommendedName>
</protein>
<proteinExistence type="predicted"/>
<dbReference type="EnsemblMetazoa" id="CapteT210340">
    <property type="protein sequence ID" value="CapteP210340"/>
    <property type="gene ID" value="CapteG210340"/>
</dbReference>
<keyword evidence="1" id="KW-0732">Signal</keyword>
<dbReference type="Proteomes" id="UP000014760">
    <property type="component" value="Unassembled WGS sequence"/>
</dbReference>
<reference evidence="5" key="1">
    <citation type="submission" date="2012-12" db="EMBL/GenBank/DDBJ databases">
        <authorList>
            <person name="Hellsten U."/>
            <person name="Grimwood J."/>
            <person name="Chapman J.A."/>
            <person name="Shapiro H."/>
            <person name="Aerts A."/>
            <person name="Otillar R.P."/>
            <person name="Terry A.Y."/>
            <person name="Boore J.L."/>
            <person name="Simakov O."/>
            <person name="Marletaz F."/>
            <person name="Cho S.-J."/>
            <person name="Edsinger-Gonzales E."/>
            <person name="Havlak P."/>
            <person name="Kuo D.-H."/>
            <person name="Larsson T."/>
            <person name="Lv J."/>
            <person name="Arendt D."/>
            <person name="Savage R."/>
            <person name="Osoegawa K."/>
            <person name="de Jong P."/>
            <person name="Lindberg D.R."/>
            <person name="Seaver E.C."/>
            <person name="Weisblat D.A."/>
            <person name="Putnam N.H."/>
            <person name="Grigoriev I.V."/>
            <person name="Rokhsar D.S."/>
        </authorList>
    </citation>
    <scope>NUCLEOTIDE SEQUENCE</scope>
    <source>
        <strain evidence="5">I ESC-2004</strain>
    </source>
</reference>
<dbReference type="EMBL" id="AMQN01000043">
    <property type="status" value="NOT_ANNOTATED_CDS"/>
    <property type="molecule type" value="Genomic_DNA"/>
</dbReference>
<evidence type="ECO:0000313" key="5">
    <source>
        <dbReference type="Proteomes" id="UP000014760"/>
    </source>
</evidence>
<sequence length="254" mass="28332">MATASLFLILSINVVGPMAMTAPACTWTTPKNDVGVEGFDVGNMTHAHQISCQLACEENAACVSIEYDPGSKNCFLNKAKFSGDKLTEMKNFVYLEKDCPPCQPPRPQRPCTWGAAVKRRAIASNNVMELHETTLDDCKHVCEQLYYCKSIDWKPLVSQCSLNAEDDTDGQLGKFNSFDCLLLSHLRSLNYGFDRHNRRTHMHLLWIFDDPHADELGGSHSDDSLYSLFALSSKSVSPYDMTIPDCIVLSIALR</sequence>
<keyword evidence="5" id="KW-1185">Reference proteome</keyword>
<dbReference type="SUPFAM" id="SSF57414">
    <property type="entry name" value="Hairpin loop containing domain-like"/>
    <property type="match status" value="2"/>
</dbReference>
<evidence type="ECO:0000313" key="3">
    <source>
        <dbReference type="EMBL" id="ELU18863.1"/>
    </source>
</evidence>
<evidence type="ECO:0000313" key="4">
    <source>
        <dbReference type="EnsemblMetazoa" id="CapteP210340"/>
    </source>
</evidence>
<reference evidence="4" key="3">
    <citation type="submission" date="2015-06" db="UniProtKB">
        <authorList>
            <consortium name="EnsemblMetazoa"/>
        </authorList>
    </citation>
    <scope>IDENTIFICATION</scope>
</reference>
<dbReference type="PROSITE" id="PS50948">
    <property type="entry name" value="PAN"/>
    <property type="match status" value="1"/>
</dbReference>
<dbReference type="InterPro" id="IPR003609">
    <property type="entry name" value="Pan_app"/>
</dbReference>
<name>N1PB13_CAPTE</name>
<gene>
    <name evidence="3" type="ORF">CAPTEDRAFT_210340</name>
</gene>
<dbReference type="HOGENOM" id="CLU_095814_0_0_1"/>
<dbReference type="SMART" id="SM00473">
    <property type="entry name" value="PAN_AP"/>
    <property type="match status" value="2"/>
</dbReference>
<dbReference type="AlphaFoldDB" id="N1PB13"/>